<protein>
    <submittedName>
        <fullName evidence="1">Uncharacterized protein</fullName>
    </submittedName>
</protein>
<evidence type="ECO:0000313" key="1">
    <source>
        <dbReference type="EMBL" id="GAH44046.1"/>
    </source>
</evidence>
<name>X1FEL3_9ZZZZ</name>
<organism evidence="1">
    <name type="scientific">marine sediment metagenome</name>
    <dbReference type="NCBI Taxonomy" id="412755"/>
    <lineage>
        <taxon>unclassified sequences</taxon>
        <taxon>metagenomes</taxon>
        <taxon>ecological metagenomes</taxon>
    </lineage>
</organism>
<accession>X1FEL3</accession>
<reference evidence="1" key="1">
    <citation type="journal article" date="2014" name="Front. Microbiol.">
        <title>High frequency of phylogenetically diverse reductive dehalogenase-homologous genes in deep subseafloor sedimentary metagenomes.</title>
        <authorList>
            <person name="Kawai M."/>
            <person name="Futagami T."/>
            <person name="Toyoda A."/>
            <person name="Takaki Y."/>
            <person name="Nishi S."/>
            <person name="Hori S."/>
            <person name="Arai W."/>
            <person name="Tsubouchi T."/>
            <person name="Morono Y."/>
            <person name="Uchiyama I."/>
            <person name="Ito T."/>
            <person name="Fujiyama A."/>
            <person name="Inagaki F."/>
            <person name="Takami H."/>
        </authorList>
    </citation>
    <scope>NUCLEOTIDE SEQUENCE</scope>
    <source>
        <strain evidence="1">Expedition CK06-06</strain>
    </source>
</reference>
<dbReference type="EMBL" id="BARU01007327">
    <property type="protein sequence ID" value="GAH44046.1"/>
    <property type="molecule type" value="Genomic_DNA"/>
</dbReference>
<proteinExistence type="predicted"/>
<sequence>MPASIKPAMVEKVSEKVGKDLTECKRPEGDHLYTEQDLWILIARIIRLVFDTPKDLMQDITAESLIRDFEKRFDCKFDDIKTSHPGVRPGKTDDENELLMIKYASLFYSR</sequence>
<gene>
    <name evidence="1" type="ORF">S03H2_14436</name>
</gene>
<dbReference type="AlphaFoldDB" id="X1FEL3"/>
<comment type="caution">
    <text evidence="1">The sequence shown here is derived from an EMBL/GenBank/DDBJ whole genome shotgun (WGS) entry which is preliminary data.</text>
</comment>